<evidence type="ECO:0000256" key="1">
    <source>
        <dbReference type="SAM" id="MobiDB-lite"/>
    </source>
</evidence>
<evidence type="ECO:0000313" key="2">
    <source>
        <dbReference type="EMBL" id="CAB4155933.1"/>
    </source>
</evidence>
<organism evidence="2">
    <name type="scientific">uncultured Caudovirales phage</name>
    <dbReference type="NCBI Taxonomy" id="2100421"/>
    <lineage>
        <taxon>Viruses</taxon>
        <taxon>Duplodnaviria</taxon>
        <taxon>Heunggongvirae</taxon>
        <taxon>Uroviricota</taxon>
        <taxon>Caudoviricetes</taxon>
        <taxon>Peduoviridae</taxon>
        <taxon>Maltschvirus</taxon>
        <taxon>Maltschvirus maltsch</taxon>
    </lineage>
</organism>
<gene>
    <name evidence="2" type="ORF">UFOVP672_37</name>
</gene>
<name>A0A6J5NAP7_9CAUD</name>
<protein>
    <submittedName>
        <fullName evidence="2">Uncharacterized protein</fullName>
    </submittedName>
</protein>
<accession>A0A6J5NAP7</accession>
<proteinExistence type="predicted"/>
<sequence>MNETLNVESAPAVAVQRVVRCFCVPAPAGRFNLGSDVIGYGIAEDGETLASHYSSNESFSQHDMGLTSEWKHDEYKRRYPEGFRVEWVNTPPPDWDALREAPNMNYNEGNSDNTNEKG</sequence>
<feature type="compositionally biased region" description="Polar residues" evidence="1">
    <location>
        <begin position="104"/>
        <end position="118"/>
    </location>
</feature>
<reference evidence="2" key="1">
    <citation type="submission" date="2020-04" db="EMBL/GenBank/DDBJ databases">
        <authorList>
            <person name="Chiriac C."/>
            <person name="Salcher M."/>
            <person name="Ghai R."/>
            <person name="Kavagutti S V."/>
        </authorList>
    </citation>
    <scope>NUCLEOTIDE SEQUENCE</scope>
</reference>
<dbReference type="EMBL" id="LR796636">
    <property type="protein sequence ID" value="CAB4155933.1"/>
    <property type="molecule type" value="Genomic_DNA"/>
</dbReference>
<feature type="region of interest" description="Disordered" evidence="1">
    <location>
        <begin position="90"/>
        <end position="118"/>
    </location>
</feature>